<keyword evidence="4" id="KW-1185">Reference proteome</keyword>
<name>A0A3P5WC75_9BACL</name>
<dbReference type="EMBL" id="UXAV01000019">
    <property type="protein sequence ID" value="VDC21083.1"/>
    <property type="molecule type" value="Genomic_DNA"/>
</dbReference>
<feature type="region of interest" description="Disordered" evidence="1">
    <location>
        <begin position="114"/>
        <end position="164"/>
    </location>
</feature>
<evidence type="ECO:0000313" key="4">
    <source>
        <dbReference type="Proteomes" id="UP000270468"/>
    </source>
</evidence>
<evidence type="ECO:0000259" key="2">
    <source>
        <dbReference type="Pfam" id="PF11181"/>
    </source>
</evidence>
<evidence type="ECO:0000256" key="1">
    <source>
        <dbReference type="SAM" id="MobiDB-lite"/>
    </source>
</evidence>
<protein>
    <submittedName>
        <fullName evidence="3">Heat induced stress protein YflT</fullName>
    </submittedName>
</protein>
<dbReference type="RefSeq" id="WP_124068998.1">
    <property type="nucleotide sequence ID" value="NZ_CBCRXF010000012.1"/>
</dbReference>
<feature type="compositionally biased region" description="Basic and acidic residues" evidence="1">
    <location>
        <begin position="145"/>
        <end position="157"/>
    </location>
</feature>
<dbReference type="OrthoDB" id="2678178at2"/>
<reference evidence="3 4" key="1">
    <citation type="submission" date="2018-11" db="EMBL/GenBank/DDBJ databases">
        <authorList>
            <person name="Criscuolo A."/>
        </authorList>
    </citation>
    <scope>NUCLEOTIDE SEQUENCE [LARGE SCALE GENOMIC DNA]</scope>
    <source>
        <strain evidence="3">ATB-66</strain>
    </source>
</reference>
<feature type="domain" description="General stress protein 17M-like" evidence="2">
    <location>
        <begin position="7"/>
        <end position="98"/>
    </location>
</feature>
<organism evidence="3 4">
    <name type="scientific">Filibacter tadaridae</name>
    <dbReference type="NCBI Taxonomy" id="2483811"/>
    <lineage>
        <taxon>Bacteria</taxon>
        <taxon>Bacillati</taxon>
        <taxon>Bacillota</taxon>
        <taxon>Bacilli</taxon>
        <taxon>Bacillales</taxon>
        <taxon>Caryophanaceae</taxon>
        <taxon>Filibacter</taxon>
    </lineage>
</organism>
<sequence length="164" mass="18497">MADKKYVGTFHSIDTALNKITELIAKGHSEEEIYAVSNGEDNILMMRGETDIHLLGLEEGKWLDHSNTLFFGEEIVVNILMRLGFTEEQAKNYFTEVEFGGVAFFVDAKKTNRDDAEMKNQDEENEMDSQGEQSPSGELLANQDDQSRSLDNEETVPRIDTGNL</sequence>
<dbReference type="AlphaFoldDB" id="A0A3P5WC75"/>
<dbReference type="InterPro" id="IPR025889">
    <property type="entry name" value="GSP17M-like_dom"/>
</dbReference>
<proteinExistence type="predicted"/>
<accession>A0A3P5WC75</accession>
<gene>
    <name evidence="3" type="ORF">FILTAD_00557</name>
</gene>
<evidence type="ECO:0000313" key="3">
    <source>
        <dbReference type="EMBL" id="VDC21083.1"/>
    </source>
</evidence>
<dbReference type="Pfam" id="PF11181">
    <property type="entry name" value="YflT"/>
    <property type="match status" value="1"/>
</dbReference>
<dbReference type="Proteomes" id="UP000270468">
    <property type="component" value="Unassembled WGS sequence"/>
</dbReference>